<dbReference type="PANTHER" id="PTHR30294">
    <property type="entry name" value="MEMBRANE COMPONENT OF ABC TRANSPORTER YHHJ-RELATED"/>
    <property type="match status" value="1"/>
</dbReference>
<evidence type="ECO:0000256" key="1">
    <source>
        <dbReference type="ARBA" id="ARBA00004651"/>
    </source>
</evidence>
<feature type="transmembrane region" description="Helical" evidence="6">
    <location>
        <begin position="303"/>
        <end position="322"/>
    </location>
</feature>
<evidence type="ECO:0000256" key="5">
    <source>
        <dbReference type="ARBA" id="ARBA00023136"/>
    </source>
</evidence>
<feature type="transmembrane region" description="Helical" evidence="6">
    <location>
        <begin position="220"/>
        <end position="248"/>
    </location>
</feature>
<keyword evidence="4 6" id="KW-1133">Transmembrane helix</keyword>
<evidence type="ECO:0000313" key="9">
    <source>
        <dbReference type="Proteomes" id="UP001191019"/>
    </source>
</evidence>
<comment type="subcellular location">
    <subcellularLocation>
        <location evidence="1">Cell membrane</location>
        <topology evidence="1">Multi-pass membrane protein</topology>
    </subcellularLocation>
</comment>
<evidence type="ECO:0000256" key="6">
    <source>
        <dbReference type="SAM" id="Phobius"/>
    </source>
</evidence>
<dbReference type="InterPro" id="IPR051449">
    <property type="entry name" value="ABC-2_transporter_component"/>
</dbReference>
<dbReference type="Pfam" id="PF12698">
    <property type="entry name" value="ABC2_membrane_3"/>
    <property type="match status" value="1"/>
</dbReference>
<protein>
    <recommendedName>
        <fullName evidence="7">ABC-2 type transporter transmembrane domain-containing protein</fullName>
    </recommendedName>
</protein>
<feature type="domain" description="ABC-2 type transporter transmembrane" evidence="7">
    <location>
        <begin position="23"/>
        <end position="373"/>
    </location>
</feature>
<reference evidence="8 9" key="2">
    <citation type="journal article" date="2020" name="Cell Rep.">
        <title>Acquisition and Adaptation of Ultra-small Parasitic Reduced Genome Bacteria to Mammalian Hosts.</title>
        <authorList>
            <person name="McLean J.S."/>
            <person name="Bor B."/>
            <person name="Kerns K.A."/>
            <person name="Liu Q."/>
            <person name="To T.T."/>
            <person name="Solden L."/>
            <person name="Hendrickson E.L."/>
            <person name="Wrighton K."/>
            <person name="Shi W."/>
            <person name="He X."/>
        </authorList>
    </citation>
    <scope>NUCLEOTIDE SEQUENCE [LARGE SCALE GENOMIC DNA]</scope>
    <source>
        <strain evidence="8 9">TM7_G3_2_Rum_HOT_351B</strain>
    </source>
</reference>
<accession>A0ABY0FLS2</accession>
<sequence length="397" mass="43347">MSSSKAILKVFKFEFLRQVRKPAFWAATLLIPLLIGGIYLISFISSQGVDTEPTLDENTKVAITDEAGIFSAGMPFVIDGDKEVGVEMVKNGEVDLYFYIPADFAESKKAEFYHISEGLEIFNYDGNILKGLLSNDAVSRVGELDALALTGQYEIVDNKLTGAGEDANALGKAIIPFFIGILFFMFVALCGNRFLMTVVEEKENRISEMILTSVSSKHLIVGKILAMLALGMIQVVAIAVPVLLLVFFNRNNSLVGPILAMIEIDPAMIILSILLFAVSAVFYAGVCTFVGSLVSTARDASQFIGPAIIAMVMPLYFMQMFMMTEPSVVVQIMTYFPFTAPVALMLRSGFGTISVWEYCIGLVVVAVSSVIAIKFAVVTFQKNAINFSIAKPKFLKK</sequence>
<feature type="transmembrane region" description="Helical" evidence="6">
    <location>
        <begin position="268"/>
        <end position="291"/>
    </location>
</feature>
<keyword evidence="2" id="KW-1003">Cell membrane</keyword>
<evidence type="ECO:0000313" key="8">
    <source>
        <dbReference type="EMBL" id="RYC74789.1"/>
    </source>
</evidence>
<keyword evidence="9" id="KW-1185">Reference proteome</keyword>
<feature type="transmembrane region" description="Helical" evidence="6">
    <location>
        <begin position="358"/>
        <end position="380"/>
    </location>
</feature>
<proteinExistence type="predicted"/>
<reference evidence="8 9" key="1">
    <citation type="journal article" date="2018" name="bioRxiv">
        <title>Evidence of independent acquisition and adaption of ultra-small bacteria to human hosts across the highly diverse yet reduced genomes of the phylum Saccharibacteria.</title>
        <authorList>
            <person name="McLean J.S."/>
            <person name="Bor B."/>
            <person name="To T.T."/>
            <person name="Liu Q."/>
            <person name="Kearns K.A."/>
            <person name="Solden L.M."/>
            <person name="Wrighton K.C."/>
            <person name="He X."/>
            <person name="Shi W."/>
        </authorList>
    </citation>
    <scope>NUCLEOTIDE SEQUENCE [LARGE SCALE GENOMIC DNA]</scope>
    <source>
        <strain evidence="8 9">TM7_G3_2_Rum_HOT_351B</strain>
    </source>
</reference>
<keyword evidence="5 6" id="KW-0472">Membrane</keyword>
<evidence type="ECO:0000256" key="2">
    <source>
        <dbReference type="ARBA" id="ARBA00022475"/>
    </source>
</evidence>
<organism evidence="8 9">
    <name type="scientific">Candidatus Nanosyncoccus alces</name>
    <dbReference type="NCBI Taxonomy" id="2171997"/>
    <lineage>
        <taxon>Bacteria</taxon>
        <taxon>Candidatus Saccharimonadota</taxon>
        <taxon>Candidatus Nanosyncoccalia</taxon>
        <taxon>Candidatus Nanosyncoccales</taxon>
        <taxon>Candidatus Nanosyncoccaceae</taxon>
        <taxon>Candidatus Nanosyncoccus</taxon>
    </lineage>
</organism>
<feature type="transmembrane region" description="Helical" evidence="6">
    <location>
        <begin position="174"/>
        <end position="199"/>
    </location>
</feature>
<dbReference type="InterPro" id="IPR013525">
    <property type="entry name" value="ABC2_TM"/>
</dbReference>
<dbReference type="EMBL" id="PRLM01000003">
    <property type="protein sequence ID" value="RYC74789.1"/>
    <property type="molecule type" value="Genomic_DNA"/>
</dbReference>
<name>A0ABY0FLS2_9BACT</name>
<dbReference type="Proteomes" id="UP001191019">
    <property type="component" value="Unassembled WGS sequence"/>
</dbReference>
<feature type="transmembrane region" description="Helical" evidence="6">
    <location>
        <begin position="328"/>
        <end position="346"/>
    </location>
</feature>
<dbReference type="RefSeq" id="WP_164998332.1">
    <property type="nucleotide sequence ID" value="NZ_PRLM01000003.1"/>
</dbReference>
<gene>
    <name evidence="8" type="ORF">G3RUM_00334</name>
</gene>
<evidence type="ECO:0000256" key="3">
    <source>
        <dbReference type="ARBA" id="ARBA00022692"/>
    </source>
</evidence>
<comment type="caution">
    <text evidence="8">The sequence shown here is derived from an EMBL/GenBank/DDBJ whole genome shotgun (WGS) entry which is preliminary data.</text>
</comment>
<evidence type="ECO:0000259" key="7">
    <source>
        <dbReference type="Pfam" id="PF12698"/>
    </source>
</evidence>
<keyword evidence="3 6" id="KW-0812">Transmembrane</keyword>
<evidence type="ECO:0000256" key="4">
    <source>
        <dbReference type="ARBA" id="ARBA00022989"/>
    </source>
</evidence>
<feature type="transmembrane region" description="Helical" evidence="6">
    <location>
        <begin position="23"/>
        <end position="44"/>
    </location>
</feature>
<dbReference type="PANTHER" id="PTHR30294:SF29">
    <property type="entry name" value="MULTIDRUG ABC TRANSPORTER PERMEASE YBHS-RELATED"/>
    <property type="match status" value="1"/>
</dbReference>